<evidence type="ECO:0000256" key="2">
    <source>
        <dbReference type="ARBA" id="ARBA00009336"/>
    </source>
</evidence>
<dbReference type="OMA" id="VNSHELM"/>
<protein>
    <recommendedName>
        <fullName evidence="8">Oviduct-specific glycoprotein</fullName>
    </recommendedName>
    <alternativeName>
        <fullName evidence="9">Estrogen-dependent oviduct protein</fullName>
    </alternativeName>
    <alternativeName>
        <fullName evidence="10">Oviductal glycoprotein</fullName>
    </alternativeName>
    <alternativeName>
        <fullName evidence="11">Oviductin</fullName>
    </alternativeName>
</protein>
<evidence type="ECO:0000313" key="15">
    <source>
        <dbReference type="Proteomes" id="UP000007646"/>
    </source>
</evidence>
<organism evidence="14 15">
    <name type="scientific">Loxodonta africana</name>
    <name type="common">African elephant</name>
    <dbReference type="NCBI Taxonomy" id="9785"/>
    <lineage>
        <taxon>Eukaryota</taxon>
        <taxon>Metazoa</taxon>
        <taxon>Chordata</taxon>
        <taxon>Craniata</taxon>
        <taxon>Vertebrata</taxon>
        <taxon>Euteleostomi</taxon>
        <taxon>Mammalia</taxon>
        <taxon>Eutheria</taxon>
        <taxon>Afrotheria</taxon>
        <taxon>Proboscidea</taxon>
        <taxon>Elephantidae</taxon>
        <taxon>Loxodonta</taxon>
    </lineage>
</organism>
<dbReference type="Gene3D" id="3.10.50.10">
    <property type="match status" value="1"/>
</dbReference>
<dbReference type="InterPro" id="IPR011583">
    <property type="entry name" value="Chitinase_II/V-like_cat"/>
</dbReference>
<keyword evidence="15" id="KW-1185">Reference proteome</keyword>
<accession>G3TJF1</accession>
<dbReference type="InterPro" id="IPR050314">
    <property type="entry name" value="Glycosyl_Hydrlase_18"/>
</dbReference>
<dbReference type="Gene3D" id="3.20.20.80">
    <property type="entry name" value="Glycosidases"/>
    <property type="match status" value="1"/>
</dbReference>
<dbReference type="SMART" id="SM00636">
    <property type="entry name" value="Glyco_18"/>
    <property type="match status" value="1"/>
</dbReference>
<comment type="similarity">
    <text evidence="2">Belongs to the glycosyl hydrolase 18 family.</text>
</comment>
<keyword evidence="3 12" id="KW-0732">Signal</keyword>
<dbReference type="FunFam" id="3.20.20.80:FF:000007">
    <property type="entry name" value="Acidic mammalian chitinase"/>
    <property type="match status" value="1"/>
</dbReference>
<keyword evidence="4" id="KW-1015">Disulfide bond</keyword>
<dbReference type="HOGENOM" id="CLU_002833_3_0_1"/>
<dbReference type="InterPro" id="IPR017853">
    <property type="entry name" value="GH"/>
</dbReference>
<dbReference type="GO" id="GO:0005975">
    <property type="term" value="P:carbohydrate metabolic process"/>
    <property type="evidence" value="ECO:0007669"/>
    <property type="project" value="InterPro"/>
</dbReference>
<evidence type="ECO:0000256" key="11">
    <source>
        <dbReference type="ARBA" id="ARBA00043205"/>
    </source>
</evidence>
<evidence type="ECO:0000313" key="14">
    <source>
        <dbReference type="Ensembl" id="ENSLAFP00000014853.3"/>
    </source>
</evidence>
<dbReference type="GO" id="GO:0007338">
    <property type="term" value="P:single fertilization"/>
    <property type="evidence" value="ECO:0007669"/>
    <property type="project" value="UniProtKB-KW"/>
</dbReference>
<dbReference type="GO" id="GO:0008061">
    <property type="term" value="F:chitin binding"/>
    <property type="evidence" value="ECO:0007669"/>
    <property type="project" value="InterPro"/>
</dbReference>
<dbReference type="Proteomes" id="UP000007646">
    <property type="component" value="Unassembled WGS sequence"/>
</dbReference>
<reference evidence="14" key="3">
    <citation type="submission" date="2025-09" db="UniProtKB">
        <authorList>
            <consortium name="Ensembl"/>
        </authorList>
    </citation>
    <scope>IDENTIFICATION</scope>
    <source>
        <strain evidence="14">Isolate ISIS603380</strain>
    </source>
</reference>
<dbReference type="PANTHER" id="PTHR11177">
    <property type="entry name" value="CHITINASE"/>
    <property type="match status" value="1"/>
</dbReference>
<dbReference type="FunFam" id="3.10.50.10:FF:000001">
    <property type="entry name" value="Chitinase 3-like 1"/>
    <property type="match status" value="1"/>
</dbReference>
<reference evidence="14" key="2">
    <citation type="submission" date="2025-08" db="UniProtKB">
        <authorList>
            <consortium name="Ensembl"/>
        </authorList>
    </citation>
    <scope>IDENTIFICATION</scope>
    <source>
        <strain evidence="14">Isolate ISIS603380</strain>
    </source>
</reference>
<dbReference type="InParanoid" id="G3TJF1"/>
<dbReference type="GO" id="GO:0004568">
    <property type="term" value="F:chitinase activity"/>
    <property type="evidence" value="ECO:0007669"/>
    <property type="project" value="TreeGrafter"/>
</dbReference>
<feature type="signal peptide" evidence="12">
    <location>
        <begin position="1"/>
        <end position="21"/>
    </location>
</feature>
<keyword evidence="7" id="KW-0968">Cytoplasmic vesicle</keyword>
<dbReference type="eggNOG" id="KOG2806">
    <property type="taxonomic scope" value="Eukaryota"/>
</dbReference>
<proteinExistence type="inferred from homology"/>
<keyword evidence="5" id="KW-0325">Glycoprotein</keyword>
<evidence type="ECO:0000256" key="7">
    <source>
        <dbReference type="ARBA" id="ARBA00023329"/>
    </source>
</evidence>
<dbReference type="GeneTree" id="ENSGT00940000162223"/>
<dbReference type="Ensembl" id="ENSLAFT00000017715.3">
    <property type="protein sequence ID" value="ENSLAFP00000014853.3"/>
    <property type="gene ID" value="ENSLAFG00000017713.3"/>
</dbReference>
<evidence type="ECO:0000256" key="8">
    <source>
        <dbReference type="ARBA" id="ARBA00039807"/>
    </source>
</evidence>
<dbReference type="GO" id="GO:0005576">
    <property type="term" value="C:extracellular region"/>
    <property type="evidence" value="ECO:0007669"/>
    <property type="project" value="TreeGrafter"/>
</dbReference>
<name>G3TJF1_LOXAF</name>
<comment type="subcellular location">
    <subcellularLocation>
        <location evidence="1">Cytoplasmic vesicle</location>
        <location evidence="1">Secretory vesicle</location>
    </subcellularLocation>
</comment>
<evidence type="ECO:0000256" key="4">
    <source>
        <dbReference type="ARBA" id="ARBA00023157"/>
    </source>
</evidence>
<dbReference type="GO" id="GO:0030133">
    <property type="term" value="C:transport vesicle"/>
    <property type="evidence" value="ECO:0007669"/>
    <property type="project" value="UniProtKB-SubCell"/>
</dbReference>
<evidence type="ECO:0000259" key="13">
    <source>
        <dbReference type="PROSITE" id="PS51910"/>
    </source>
</evidence>
<dbReference type="PROSITE" id="PS51910">
    <property type="entry name" value="GH18_2"/>
    <property type="match status" value="1"/>
</dbReference>
<dbReference type="GO" id="GO:0006032">
    <property type="term" value="P:chitin catabolic process"/>
    <property type="evidence" value="ECO:0007669"/>
    <property type="project" value="TreeGrafter"/>
</dbReference>
<dbReference type="AlphaFoldDB" id="G3TJF1"/>
<dbReference type="InterPro" id="IPR029070">
    <property type="entry name" value="Chitinase_insertion_sf"/>
</dbReference>
<evidence type="ECO:0000256" key="12">
    <source>
        <dbReference type="SAM" id="SignalP"/>
    </source>
</evidence>
<feature type="domain" description="GH18" evidence="13">
    <location>
        <begin position="22"/>
        <end position="309"/>
    </location>
</feature>
<dbReference type="STRING" id="9785.ENSLAFP00000014853"/>
<evidence type="ECO:0000256" key="9">
    <source>
        <dbReference type="ARBA" id="ARBA00042450"/>
    </source>
</evidence>
<evidence type="ECO:0000256" key="3">
    <source>
        <dbReference type="ARBA" id="ARBA00022729"/>
    </source>
</evidence>
<dbReference type="Pfam" id="PF00704">
    <property type="entry name" value="Glyco_hydro_18"/>
    <property type="match status" value="1"/>
</dbReference>
<evidence type="ECO:0000256" key="5">
    <source>
        <dbReference type="ARBA" id="ARBA00023180"/>
    </source>
</evidence>
<keyword evidence="6" id="KW-0278">Fertilization</keyword>
<dbReference type="SUPFAM" id="SSF51445">
    <property type="entry name" value="(Trans)glycosidases"/>
    <property type="match status" value="1"/>
</dbReference>
<evidence type="ECO:0000256" key="10">
    <source>
        <dbReference type="ARBA" id="ARBA00042898"/>
    </source>
</evidence>
<dbReference type="InterPro" id="IPR001223">
    <property type="entry name" value="Glyco_hydro18_cat"/>
</dbReference>
<evidence type="ECO:0000256" key="6">
    <source>
        <dbReference type="ARBA" id="ARBA00023279"/>
    </source>
</evidence>
<sequence length="309" mass="35055">MGRLLLWVGLALVLQHHNGAAHKLVCYFTNWAYSRPDAASILPQDLDPFLCTHLIFAFASVKNNRIVAKNVQDENILYPEFSKLRERNRKLKTLLSVGGWDFGTPRFTAMLSTPARCEKFIDSVISLLRTYNFDGLDLFFLYPGQRGSPMHDRWNFVFLIEELVFAFKKEATNNLHPKLLLSAAVSGVPDIIQTSYDVRLLGRCLDFINILSYDFHGSWEKFTGHNSPLFSQPRDPRSSAYAMDYWRKLGAPSEKLIMGLPTYGSTFCLLKASETWLGARATGPASPGKYTKQAGFLAYFEICSFVRRA</sequence>
<feature type="chain" id="PRO_5003455492" description="Oviduct-specific glycoprotein" evidence="12">
    <location>
        <begin position="22"/>
        <end position="309"/>
    </location>
</feature>
<dbReference type="SUPFAM" id="SSF54556">
    <property type="entry name" value="Chitinase insertion domain"/>
    <property type="match status" value="1"/>
</dbReference>
<dbReference type="PANTHER" id="PTHR11177:SF385">
    <property type="entry name" value="OVIDUCT-SPECIFIC GLYCOPROTEIN"/>
    <property type="match status" value="1"/>
</dbReference>
<evidence type="ECO:0000256" key="1">
    <source>
        <dbReference type="ARBA" id="ARBA00004398"/>
    </source>
</evidence>
<reference evidence="14 15" key="1">
    <citation type="submission" date="2009-06" db="EMBL/GenBank/DDBJ databases">
        <title>The Genome Sequence of Loxodonta africana (African elephant).</title>
        <authorList>
            <person name="Di Palma F."/>
            <person name="Heiman D."/>
            <person name="Young S."/>
            <person name="Johnson J."/>
            <person name="Lander E.S."/>
            <person name="Lindblad-Toh K."/>
        </authorList>
    </citation>
    <scope>NUCLEOTIDE SEQUENCE [LARGE SCALE GENOMIC DNA]</scope>
    <source>
        <strain evidence="14 15">Isolate ISIS603380</strain>
    </source>
</reference>